<evidence type="ECO:0000313" key="1">
    <source>
        <dbReference type="EMBL" id="GBO11890.1"/>
    </source>
</evidence>
<dbReference type="EMBL" id="BGPR01036613">
    <property type="protein sequence ID" value="GBO11890.1"/>
    <property type="molecule type" value="Genomic_DNA"/>
</dbReference>
<organism evidence="1 2">
    <name type="scientific">Araneus ventricosus</name>
    <name type="common">Orbweaver spider</name>
    <name type="synonym">Epeira ventricosa</name>
    <dbReference type="NCBI Taxonomy" id="182803"/>
    <lineage>
        <taxon>Eukaryota</taxon>
        <taxon>Metazoa</taxon>
        <taxon>Ecdysozoa</taxon>
        <taxon>Arthropoda</taxon>
        <taxon>Chelicerata</taxon>
        <taxon>Arachnida</taxon>
        <taxon>Araneae</taxon>
        <taxon>Araneomorphae</taxon>
        <taxon>Entelegynae</taxon>
        <taxon>Araneoidea</taxon>
        <taxon>Araneidae</taxon>
        <taxon>Araneus</taxon>
    </lineage>
</organism>
<evidence type="ECO:0008006" key="3">
    <source>
        <dbReference type="Google" id="ProtNLM"/>
    </source>
</evidence>
<name>A0A4Y2UK15_ARAVE</name>
<dbReference type="GO" id="GO:0003676">
    <property type="term" value="F:nucleic acid binding"/>
    <property type="evidence" value="ECO:0007669"/>
    <property type="project" value="InterPro"/>
</dbReference>
<protein>
    <recommendedName>
        <fullName evidence="3">Histone-lysine N-methyltransferase SETMAR</fullName>
    </recommendedName>
</protein>
<proteinExistence type="predicted"/>
<sequence>MEVKKVQFLFRKQENSTHRQSGIELSRVMQHVAEASKISAKAGSGKPQCLSSIALNLLITFRWEVFKHLPYSPDISPCDSHIFISLKYQRFTSDKKVQDTEGN</sequence>
<reference evidence="1 2" key="1">
    <citation type="journal article" date="2019" name="Sci. Rep.">
        <title>Orb-weaving spider Araneus ventricosus genome elucidates the spidroin gene catalogue.</title>
        <authorList>
            <person name="Kono N."/>
            <person name="Nakamura H."/>
            <person name="Ohtoshi R."/>
            <person name="Moran D.A.P."/>
            <person name="Shinohara A."/>
            <person name="Yoshida Y."/>
            <person name="Fujiwara M."/>
            <person name="Mori M."/>
            <person name="Tomita M."/>
            <person name="Arakawa K."/>
        </authorList>
    </citation>
    <scope>NUCLEOTIDE SEQUENCE [LARGE SCALE GENOMIC DNA]</scope>
</reference>
<comment type="caution">
    <text evidence="1">The sequence shown here is derived from an EMBL/GenBank/DDBJ whole genome shotgun (WGS) entry which is preliminary data.</text>
</comment>
<dbReference type="InterPro" id="IPR036397">
    <property type="entry name" value="RNaseH_sf"/>
</dbReference>
<accession>A0A4Y2UK15</accession>
<keyword evidence="2" id="KW-1185">Reference proteome</keyword>
<gene>
    <name evidence="1" type="ORF">AVEN_164022_1</name>
</gene>
<dbReference type="Proteomes" id="UP000499080">
    <property type="component" value="Unassembled WGS sequence"/>
</dbReference>
<dbReference type="Gene3D" id="3.30.420.10">
    <property type="entry name" value="Ribonuclease H-like superfamily/Ribonuclease H"/>
    <property type="match status" value="1"/>
</dbReference>
<evidence type="ECO:0000313" key="2">
    <source>
        <dbReference type="Proteomes" id="UP000499080"/>
    </source>
</evidence>
<dbReference type="AlphaFoldDB" id="A0A4Y2UK15"/>